<comment type="caution">
    <text evidence="3">The sequence shown here is derived from an EMBL/GenBank/DDBJ whole genome shotgun (WGS) entry which is preliminary data.</text>
</comment>
<evidence type="ECO:0000313" key="4">
    <source>
        <dbReference type="Proteomes" id="UP000225706"/>
    </source>
</evidence>
<name>A0A2B4S9V1_STYPI</name>
<dbReference type="InterPro" id="IPR008965">
    <property type="entry name" value="CBM2/CBM3_carb-bd_dom_sf"/>
</dbReference>
<protein>
    <recommendedName>
        <fullName evidence="2">CBM2 domain-containing protein</fullName>
    </recommendedName>
</protein>
<dbReference type="EMBL" id="LSMT01000153">
    <property type="protein sequence ID" value="PFX25348.1"/>
    <property type="molecule type" value="Genomic_DNA"/>
</dbReference>
<sequence length="294" mass="34130">MNCIRNIALFAFVIISLVARVRSEDEAEWKKRHEHRRQFWGTFKITPLTPVGPEGWRLTVNFSEPIRRMEVWQARIVSKEKQQVFVLENRRWNAELEAEKTLSFPFTVTKRNKKPLKNIELSFEQLGEGSGLYHFFQSFTSHSVCKRPLSTELPVKEEFKRGKMKCTITALVVALLILHSPRVHSEDAEVTIFNQWPKGFYGEISIALEDDVEDGWQLTVSFSKPLKRLGVWNAKVASISDDKKQYILKNRFWNKKLKAGRPLKFRFLGRKVEKGENQPTATAEFTRLGEGSGF</sequence>
<dbReference type="Pfam" id="PF00553">
    <property type="entry name" value="CBM_2"/>
    <property type="match status" value="1"/>
</dbReference>
<dbReference type="AlphaFoldDB" id="A0A2B4S9V1"/>
<dbReference type="InterPro" id="IPR012291">
    <property type="entry name" value="CBM2_carb-bd_dom_sf"/>
</dbReference>
<dbReference type="GO" id="GO:0005975">
    <property type="term" value="P:carbohydrate metabolic process"/>
    <property type="evidence" value="ECO:0007669"/>
    <property type="project" value="InterPro"/>
</dbReference>
<evidence type="ECO:0000259" key="2">
    <source>
        <dbReference type="Pfam" id="PF00553"/>
    </source>
</evidence>
<feature type="domain" description="CBM2" evidence="2">
    <location>
        <begin position="188"/>
        <end position="273"/>
    </location>
</feature>
<keyword evidence="4" id="KW-1185">Reference proteome</keyword>
<keyword evidence="1" id="KW-0732">Signal</keyword>
<evidence type="ECO:0000256" key="1">
    <source>
        <dbReference type="SAM" id="SignalP"/>
    </source>
</evidence>
<dbReference type="SUPFAM" id="SSF49384">
    <property type="entry name" value="Carbohydrate-binding domain"/>
    <property type="match status" value="2"/>
</dbReference>
<dbReference type="Gene3D" id="2.60.40.290">
    <property type="match status" value="2"/>
</dbReference>
<dbReference type="InterPro" id="IPR001919">
    <property type="entry name" value="CBD2"/>
</dbReference>
<gene>
    <name evidence="3" type="ORF">AWC38_SpisGene10036</name>
</gene>
<organism evidence="3 4">
    <name type="scientific">Stylophora pistillata</name>
    <name type="common">Smooth cauliflower coral</name>
    <dbReference type="NCBI Taxonomy" id="50429"/>
    <lineage>
        <taxon>Eukaryota</taxon>
        <taxon>Metazoa</taxon>
        <taxon>Cnidaria</taxon>
        <taxon>Anthozoa</taxon>
        <taxon>Hexacorallia</taxon>
        <taxon>Scleractinia</taxon>
        <taxon>Astrocoeniina</taxon>
        <taxon>Pocilloporidae</taxon>
        <taxon>Stylophora</taxon>
    </lineage>
</organism>
<feature type="signal peptide" evidence="1">
    <location>
        <begin position="1"/>
        <end position="23"/>
    </location>
</feature>
<reference evidence="4" key="1">
    <citation type="journal article" date="2017" name="bioRxiv">
        <title>Comparative analysis of the genomes of Stylophora pistillata and Acropora digitifera provides evidence for extensive differences between species of corals.</title>
        <authorList>
            <person name="Voolstra C.R."/>
            <person name="Li Y."/>
            <person name="Liew Y.J."/>
            <person name="Baumgarten S."/>
            <person name="Zoccola D."/>
            <person name="Flot J.-F."/>
            <person name="Tambutte S."/>
            <person name="Allemand D."/>
            <person name="Aranda M."/>
        </authorList>
    </citation>
    <scope>NUCLEOTIDE SEQUENCE [LARGE SCALE GENOMIC DNA]</scope>
</reference>
<dbReference type="Proteomes" id="UP000225706">
    <property type="component" value="Unassembled WGS sequence"/>
</dbReference>
<accession>A0A2B4S9V1</accession>
<dbReference type="OrthoDB" id="5989122at2759"/>
<proteinExistence type="predicted"/>
<evidence type="ECO:0000313" key="3">
    <source>
        <dbReference type="EMBL" id="PFX25348.1"/>
    </source>
</evidence>
<dbReference type="GO" id="GO:0004553">
    <property type="term" value="F:hydrolase activity, hydrolyzing O-glycosyl compounds"/>
    <property type="evidence" value="ECO:0007669"/>
    <property type="project" value="InterPro"/>
</dbReference>
<feature type="chain" id="PRO_5012157077" description="CBM2 domain-containing protein" evidence="1">
    <location>
        <begin position="24"/>
        <end position="294"/>
    </location>
</feature>
<dbReference type="GO" id="GO:0030247">
    <property type="term" value="F:polysaccharide binding"/>
    <property type="evidence" value="ECO:0007669"/>
    <property type="project" value="InterPro"/>
</dbReference>